<keyword evidence="2" id="KW-0862">Zinc</keyword>
<evidence type="ECO:0000259" key="4">
    <source>
        <dbReference type="Pfam" id="PF00107"/>
    </source>
</evidence>
<organism evidence="5 6">
    <name type="scientific">Glonium stellatum</name>
    <dbReference type="NCBI Taxonomy" id="574774"/>
    <lineage>
        <taxon>Eukaryota</taxon>
        <taxon>Fungi</taxon>
        <taxon>Dikarya</taxon>
        <taxon>Ascomycota</taxon>
        <taxon>Pezizomycotina</taxon>
        <taxon>Dothideomycetes</taxon>
        <taxon>Pleosporomycetidae</taxon>
        <taxon>Gloniales</taxon>
        <taxon>Gloniaceae</taxon>
        <taxon>Glonium</taxon>
    </lineage>
</organism>
<accession>A0A8E2EXD3</accession>
<dbReference type="Gene3D" id="3.90.180.10">
    <property type="entry name" value="Medium-chain alcohol dehydrogenases, catalytic domain"/>
    <property type="match status" value="1"/>
</dbReference>
<dbReference type="Proteomes" id="UP000250140">
    <property type="component" value="Unassembled WGS sequence"/>
</dbReference>
<evidence type="ECO:0000313" key="6">
    <source>
        <dbReference type="Proteomes" id="UP000250140"/>
    </source>
</evidence>
<dbReference type="OrthoDB" id="1879366at2759"/>
<gene>
    <name evidence="5" type="ORF">AOQ84DRAFT_378388</name>
</gene>
<dbReference type="InterPro" id="IPR047109">
    <property type="entry name" value="CAD-like"/>
</dbReference>
<protein>
    <recommendedName>
        <fullName evidence="4">Alcohol dehydrogenase-like C-terminal domain-containing protein</fullName>
    </recommendedName>
</protein>
<reference evidence="5 6" key="1">
    <citation type="journal article" date="2016" name="Nat. Commun.">
        <title>Ectomycorrhizal ecology is imprinted in the genome of the dominant symbiotic fungus Cenococcum geophilum.</title>
        <authorList>
            <consortium name="DOE Joint Genome Institute"/>
            <person name="Peter M."/>
            <person name="Kohler A."/>
            <person name="Ohm R.A."/>
            <person name="Kuo A."/>
            <person name="Krutzmann J."/>
            <person name="Morin E."/>
            <person name="Arend M."/>
            <person name="Barry K.W."/>
            <person name="Binder M."/>
            <person name="Choi C."/>
            <person name="Clum A."/>
            <person name="Copeland A."/>
            <person name="Grisel N."/>
            <person name="Haridas S."/>
            <person name="Kipfer T."/>
            <person name="LaButti K."/>
            <person name="Lindquist E."/>
            <person name="Lipzen A."/>
            <person name="Maire R."/>
            <person name="Meier B."/>
            <person name="Mihaltcheva S."/>
            <person name="Molinier V."/>
            <person name="Murat C."/>
            <person name="Poggeler S."/>
            <person name="Quandt C.A."/>
            <person name="Sperisen C."/>
            <person name="Tritt A."/>
            <person name="Tisserant E."/>
            <person name="Crous P.W."/>
            <person name="Henrissat B."/>
            <person name="Nehls U."/>
            <person name="Egli S."/>
            <person name="Spatafora J.W."/>
            <person name="Grigoriev I.V."/>
            <person name="Martin F.M."/>
        </authorList>
    </citation>
    <scope>NUCLEOTIDE SEQUENCE [LARGE SCALE GENOMIC DNA]</scope>
    <source>
        <strain evidence="5 6">CBS 207.34</strain>
    </source>
</reference>
<dbReference type="GO" id="GO:0016616">
    <property type="term" value="F:oxidoreductase activity, acting on the CH-OH group of donors, NAD or NADP as acceptor"/>
    <property type="evidence" value="ECO:0007669"/>
    <property type="project" value="InterPro"/>
</dbReference>
<keyword evidence="1" id="KW-0479">Metal-binding</keyword>
<keyword evidence="6" id="KW-1185">Reference proteome</keyword>
<sequence>MGVDAFIATGEDEAWNKKHSSTLDLIVSTASSPKMPLQKYLQLLRTNGQFIQVGAPEDAIPGFNVFALIQKGVKIGGSQIGSPAEIEEMLKVAAEKKVVPWIQKRPMRDANQAIVDMEAGKARYRYVLVNEDNSKL</sequence>
<dbReference type="InterPro" id="IPR013149">
    <property type="entry name" value="ADH-like_C"/>
</dbReference>
<dbReference type="AlphaFoldDB" id="A0A8E2EXD3"/>
<name>A0A8E2EXD3_9PEZI</name>
<dbReference type="EMBL" id="KV750009">
    <property type="protein sequence ID" value="OCL06672.1"/>
    <property type="molecule type" value="Genomic_DNA"/>
</dbReference>
<feature type="domain" description="Alcohol dehydrogenase-like C-terminal" evidence="4">
    <location>
        <begin position="1"/>
        <end position="94"/>
    </location>
</feature>
<keyword evidence="3" id="KW-0560">Oxidoreductase</keyword>
<evidence type="ECO:0000313" key="5">
    <source>
        <dbReference type="EMBL" id="OCL06672.1"/>
    </source>
</evidence>
<dbReference type="Pfam" id="PF00107">
    <property type="entry name" value="ADH_zinc_N"/>
    <property type="match status" value="1"/>
</dbReference>
<dbReference type="PANTHER" id="PTHR42683">
    <property type="entry name" value="ALDEHYDE REDUCTASE"/>
    <property type="match status" value="1"/>
</dbReference>
<evidence type="ECO:0000256" key="3">
    <source>
        <dbReference type="ARBA" id="ARBA00023002"/>
    </source>
</evidence>
<proteinExistence type="predicted"/>
<evidence type="ECO:0000256" key="2">
    <source>
        <dbReference type="ARBA" id="ARBA00022833"/>
    </source>
</evidence>
<dbReference type="Gene3D" id="3.40.50.720">
    <property type="entry name" value="NAD(P)-binding Rossmann-like Domain"/>
    <property type="match status" value="1"/>
</dbReference>
<evidence type="ECO:0000256" key="1">
    <source>
        <dbReference type="ARBA" id="ARBA00022723"/>
    </source>
</evidence>
<dbReference type="SUPFAM" id="SSF51735">
    <property type="entry name" value="NAD(P)-binding Rossmann-fold domains"/>
    <property type="match status" value="1"/>
</dbReference>
<dbReference type="InterPro" id="IPR036291">
    <property type="entry name" value="NAD(P)-bd_dom_sf"/>
</dbReference>
<dbReference type="GO" id="GO:0046872">
    <property type="term" value="F:metal ion binding"/>
    <property type="evidence" value="ECO:0007669"/>
    <property type="project" value="UniProtKB-KW"/>
</dbReference>